<gene>
    <name evidence="1" type="ORF">B0H17DRAFT_923713</name>
</gene>
<name>A0AAD7DYG5_MYCRO</name>
<evidence type="ECO:0000313" key="2">
    <source>
        <dbReference type="Proteomes" id="UP001221757"/>
    </source>
</evidence>
<reference evidence="1" key="1">
    <citation type="submission" date="2023-03" db="EMBL/GenBank/DDBJ databases">
        <title>Massive genome expansion in bonnet fungi (Mycena s.s.) driven by repeated elements and novel gene families across ecological guilds.</title>
        <authorList>
            <consortium name="Lawrence Berkeley National Laboratory"/>
            <person name="Harder C.B."/>
            <person name="Miyauchi S."/>
            <person name="Viragh M."/>
            <person name="Kuo A."/>
            <person name="Thoen E."/>
            <person name="Andreopoulos B."/>
            <person name="Lu D."/>
            <person name="Skrede I."/>
            <person name="Drula E."/>
            <person name="Henrissat B."/>
            <person name="Morin E."/>
            <person name="Kohler A."/>
            <person name="Barry K."/>
            <person name="LaButti K."/>
            <person name="Morin E."/>
            <person name="Salamov A."/>
            <person name="Lipzen A."/>
            <person name="Mereny Z."/>
            <person name="Hegedus B."/>
            <person name="Baldrian P."/>
            <person name="Stursova M."/>
            <person name="Weitz H."/>
            <person name="Taylor A."/>
            <person name="Grigoriev I.V."/>
            <person name="Nagy L.G."/>
            <person name="Martin F."/>
            <person name="Kauserud H."/>
        </authorList>
    </citation>
    <scope>NUCLEOTIDE SEQUENCE</scope>
    <source>
        <strain evidence="1">CBHHK067</strain>
    </source>
</reference>
<protein>
    <submittedName>
        <fullName evidence="1">Uncharacterized protein</fullName>
    </submittedName>
</protein>
<dbReference type="Proteomes" id="UP001221757">
    <property type="component" value="Unassembled WGS sequence"/>
</dbReference>
<evidence type="ECO:0000313" key="1">
    <source>
        <dbReference type="EMBL" id="KAJ7702248.1"/>
    </source>
</evidence>
<proteinExistence type="predicted"/>
<organism evidence="1 2">
    <name type="scientific">Mycena rosella</name>
    <name type="common">Pink bonnet</name>
    <name type="synonym">Agaricus rosellus</name>
    <dbReference type="NCBI Taxonomy" id="1033263"/>
    <lineage>
        <taxon>Eukaryota</taxon>
        <taxon>Fungi</taxon>
        <taxon>Dikarya</taxon>
        <taxon>Basidiomycota</taxon>
        <taxon>Agaricomycotina</taxon>
        <taxon>Agaricomycetes</taxon>
        <taxon>Agaricomycetidae</taxon>
        <taxon>Agaricales</taxon>
        <taxon>Marasmiineae</taxon>
        <taxon>Mycenaceae</taxon>
        <taxon>Mycena</taxon>
    </lineage>
</organism>
<accession>A0AAD7DYG5</accession>
<keyword evidence="2" id="KW-1185">Reference proteome</keyword>
<dbReference type="AlphaFoldDB" id="A0AAD7DYG5"/>
<dbReference type="EMBL" id="JARKIE010000015">
    <property type="protein sequence ID" value="KAJ7702248.1"/>
    <property type="molecule type" value="Genomic_DNA"/>
</dbReference>
<sequence length="155" mass="17727">MIEEPVSDALDSEYALRAHIRQLLLNYAVAHITTDYIQLTEQAVTDLWSQYLVEIPTADPHSLLLPTDPFETLTRIHGLGSAEPFLEKFQSTPSAVQYIKKLRLIKPQSGKPKSDRVVFEESICEFLSWLDVQNQVYEPLQSNLMSLFADQCLQF</sequence>
<comment type="caution">
    <text evidence="1">The sequence shown here is derived from an EMBL/GenBank/DDBJ whole genome shotgun (WGS) entry which is preliminary data.</text>
</comment>